<reference evidence="1" key="1">
    <citation type="journal article" date="2022" name="bioRxiv">
        <title>Sequencing and chromosome-scale assembly of the giantPleurodeles waltlgenome.</title>
        <authorList>
            <person name="Brown T."/>
            <person name="Elewa A."/>
            <person name="Iarovenko S."/>
            <person name="Subramanian E."/>
            <person name="Araus A.J."/>
            <person name="Petzold A."/>
            <person name="Susuki M."/>
            <person name="Suzuki K.-i.T."/>
            <person name="Hayashi T."/>
            <person name="Toyoda A."/>
            <person name="Oliveira C."/>
            <person name="Osipova E."/>
            <person name="Leigh N.D."/>
            <person name="Simon A."/>
            <person name="Yun M.H."/>
        </authorList>
    </citation>
    <scope>NUCLEOTIDE SEQUENCE</scope>
    <source>
        <strain evidence="1">20211129_DDA</strain>
        <tissue evidence="1">Liver</tissue>
    </source>
</reference>
<organism evidence="1 2">
    <name type="scientific">Pleurodeles waltl</name>
    <name type="common">Iberian ribbed newt</name>
    <dbReference type="NCBI Taxonomy" id="8319"/>
    <lineage>
        <taxon>Eukaryota</taxon>
        <taxon>Metazoa</taxon>
        <taxon>Chordata</taxon>
        <taxon>Craniata</taxon>
        <taxon>Vertebrata</taxon>
        <taxon>Euteleostomi</taxon>
        <taxon>Amphibia</taxon>
        <taxon>Batrachia</taxon>
        <taxon>Caudata</taxon>
        <taxon>Salamandroidea</taxon>
        <taxon>Salamandridae</taxon>
        <taxon>Pleurodelinae</taxon>
        <taxon>Pleurodeles</taxon>
    </lineage>
</organism>
<dbReference type="Proteomes" id="UP001066276">
    <property type="component" value="Chromosome 8"/>
</dbReference>
<keyword evidence="2" id="KW-1185">Reference proteome</keyword>
<proteinExistence type="predicted"/>
<dbReference type="EMBL" id="JANPWB010000012">
    <property type="protein sequence ID" value="KAJ1115899.1"/>
    <property type="molecule type" value="Genomic_DNA"/>
</dbReference>
<accession>A0AAV7NL97</accession>
<protein>
    <submittedName>
        <fullName evidence="1">Uncharacterized protein</fullName>
    </submittedName>
</protein>
<evidence type="ECO:0000313" key="1">
    <source>
        <dbReference type="EMBL" id="KAJ1115899.1"/>
    </source>
</evidence>
<name>A0AAV7NL97_PLEWA</name>
<gene>
    <name evidence="1" type="ORF">NDU88_004119</name>
</gene>
<comment type="caution">
    <text evidence="1">The sequence shown here is derived from an EMBL/GenBank/DDBJ whole genome shotgun (WGS) entry which is preliminary data.</text>
</comment>
<evidence type="ECO:0000313" key="2">
    <source>
        <dbReference type="Proteomes" id="UP001066276"/>
    </source>
</evidence>
<sequence length="88" mass="9839">MCLPDRAENKDRQKGGTRRCCHSKYQSVSPTASLEEGVLIYLEFSQSAAVLYVVPFKACQYRWSASAQSPLKPNWSQEPVTICHAAFA</sequence>
<dbReference type="AlphaFoldDB" id="A0AAV7NL97"/>